<gene>
    <name evidence="8" type="ORF">C4N9_01435</name>
</gene>
<evidence type="ECO:0000256" key="6">
    <source>
        <dbReference type="SAM" id="SignalP"/>
    </source>
</evidence>
<keyword evidence="3" id="KW-0998">Cell outer membrane</keyword>
<feature type="domain" description="OmpA-like" evidence="7">
    <location>
        <begin position="92"/>
        <end position="208"/>
    </location>
</feature>
<dbReference type="SUPFAM" id="SSF103088">
    <property type="entry name" value="OmpA-like"/>
    <property type="match status" value="1"/>
</dbReference>
<organism evidence="8 9">
    <name type="scientific">Pararhodobacter marinus</name>
    <dbReference type="NCBI Taxonomy" id="2184063"/>
    <lineage>
        <taxon>Bacteria</taxon>
        <taxon>Pseudomonadati</taxon>
        <taxon>Pseudomonadota</taxon>
        <taxon>Alphaproteobacteria</taxon>
        <taxon>Rhodobacterales</taxon>
        <taxon>Paracoccaceae</taxon>
        <taxon>Pararhodobacter</taxon>
    </lineage>
</organism>
<dbReference type="Pfam" id="PF13488">
    <property type="entry name" value="Gly-zipper_Omp"/>
    <property type="match status" value="1"/>
</dbReference>
<dbReference type="EMBL" id="QEYD01000001">
    <property type="protein sequence ID" value="PWE31704.1"/>
    <property type="molecule type" value="Genomic_DNA"/>
</dbReference>
<evidence type="ECO:0000256" key="3">
    <source>
        <dbReference type="ARBA" id="ARBA00023237"/>
    </source>
</evidence>
<evidence type="ECO:0000259" key="7">
    <source>
        <dbReference type="PROSITE" id="PS51123"/>
    </source>
</evidence>
<dbReference type="InterPro" id="IPR039567">
    <property type="entry name" value="Gly-zipper"/>
</dbReference>
<dbReference type="PRINTS" id="PR01023">
    <property type="entry name" value="NAFLGMOTY"/>
</dbReference>
<dbReference type="AlphaFoldDB" id="A0A2U2CIV0"/>
<keyword evidence="9" id="KW-1185">Reference proteome</keyword>
<comment type="caution">
    <text evidence="8">The sequence shown here is derived from an EMBL/GenBank/DDBJ whole genome shotgun (WGS) entry which is preliminary data.</text>
</comment>
<evidence type="ECO:0000313" key="9">
    <source>
        <dbReference type="Proteomes" id="UP000244940"/>
    </source>
</evidence>
<dbReference type="Proteomes" id="UP000244940">
    <property type="component" value="Unassembled WGS sequence"/>
</dbReference>
<dbReference type="RefSeq" id="WP_109531505.1">
    <property type="nucleotide sequence ID" value="NZ_CAXPUO010000093.1"/>
</dbReference>
<dbReference type="InterPro" id="IPR006664">
    <property type="entry name" value="OMP_bac"/>
</dbReference>
<proteinExistence type="predicted"/>
<dbReference type="CDD" id="cd07185">
    <property type="entry name" value="OmpA_C-like"/>
    <property type="match status" value="1"/>
</dbReference>
<dbReference type="InterPro" id="IPR036737">
    <property type="entry name" value="OmpA-like_sf"/>
</dbReference>
<dbReference type="PROSITE" id="PS51257">
    <property type="entry name" value="PROKAR_LIPOPROTEIN"/>
    <property type="match status" value="1"/>
</dbReference>
<dbReference type="Gene3D" id="3.30.1330.60">
    <property type="entry name" value="OmpA-like domain"/>
    <property type="match status" value="1"/>
</dbReference>
<dbReference type="PROSITE" id="PS51123">
    <property type="entry name" value="OMPA_2"/>
    <property type="match status" value="1"/>
</dbReference>
<evidence type="ECO:0000256" key="1">
    <source>
        <dbReference type="ARBA" id="ARBA00004442"/>
    </source>
</evidence>
<dbReference type="PANTHER" id="PTHR30329">
    <property type="entry name" value="STATOR ELEMENT OF FLAGELLAR MOTOR COMPLEX"/>
    <property type="match status" value="1"/>
</dbReference>
<dbReference type="Pfam" id="PF00691">
    <property type="entry name" value="OmpA"/>
    <property type="match status" value="1"/>
</dbReference>
<sequence>MTATKAMAAMSALALMAACTTSTGDPYRAGTGALTGAAVGGLLGSMVGDRGDAAIGAGLGAIAGGMIGAHMDRQAAELQASLGSNAQVVNTGQEIVVTMSQDILFATDSSAVRPDLQTNLRAVAQNINSYPLSMLFVTGHTDSTGSDAYNQALSLRRADAVAGVLISAGVPAQRVQTRGMGESQPVASNETATGRAQNRRVVLTIRPN</sequence>
<comment type="subcellular location">
    <subcellularLocation>
        <location evidence="1">Cell outer membrane</location>
    </subcellularLocation>
</comment>
<dbReference type="InterPro" id="IPR050330">
    <property type="entry name" value="Bact_OuterMem_StrucFunc"/>
</dbReference>
<keyword evidence="2 4" id="KW-0472">Membrane</keyword>
<evidence type="ECO:0000313" key="8">
    <source>
        <dbReference type="EMBL" id="PWE31704.1"/>
    </source>
</evidence>
<dbReference type="PANTHER" id="PTHR30329:SF21">
    <property type="entry name" value="LIPOPROTEIN YIAD-RELATED"/>
    <property type="match status" value="1"/>
</dbReference>
<evidence type="ECO:0000256" key="4">
    <source>
        <dbReference type="PROSITE-ProRule" id="PRU00473"/>
    </source>
</evidence>
<dbReference type="OrthoDB" id="9782229at2"/>
<reference evidence="8 9" key="1">
    <citation type="submission" date="2018-05" db="EMBL/GenBank/DDBJ databases">
        <title>Pararhodobacter marina sp. nov., isolated from deep-sea water of the Indian Ocean.</title>
        <authorList>
            <person name="Lai Q.Sr."/>
            <person name="Liu X."/>
            <person name="Shao Z."/>
        </authorList>
    </citation>
    <scope>NUCLEOTIDE SEQUENCE [LARGE SCALE GENOMIC DNA]</scope>
    <source>
        <strain evidence="8 9">CIC4N-9</strain>
    </source>
</reference>
<dbReference type="GO" id="GO:0009279">
    <property type="term" value="C:cell outer membrane"/>
    <property type="evidence" value="ECO:0007669"/>
    <property type="project" value="UniProtKB-SubCell"/>
</dbReference>
<feature type="region of interest" description="Disordered" evidence="5">
    <location>
        <begin position="176"/>
        <end position="197"/>
    </location>
</feature>
<accession>A0A2U2CIV0</accession>
<dbReference type="PRINTS" id="PR01021">
    <property type="entry name" value="OMPADOMAIN"/>
</dbReference>
<protein>
    <recommendedName>
        <fullName evidence="7">OmpA-like domain-containing protein</fullName>
    </recommendedName>
</protein>
<feature type="compositionally biased region" description="Polar residues" evidence="5">
    <location>
        <begin position="185"/>
        <end position="196"/>
    </location>
</feature>
<dbReference type="GeneID" id="94363542"/>
<evidence type="ECO:0000256" key="5">
    <source>
        <dbReference type="SAM" id="MobiDB-lite"/>
    </source>
</evidence>
<evidence type="ECO:0000256" key="2">
    <source>
        <dbReference type="ARBA" id="ARBA00023136"/>
    </source>
</evidence>
<name>A0A2U2CIV0_9RHOB</name>
<feature type="signal peptide" evidence="6">
    <location>
        <begin position="1"/>
        <end position="17"/>
    </location>
</feature>
<dbReference type="InterPro" id="IPR006665">
    <property type="entry name" value="OmpA-like"/>
</dbReference>
<keyword evidence="6" id="KW-0732">Signal</keyword>
<feature type="chain" id="PRO_5015488539" description="OmpA-like domain-containing protein" evidence="6">
    <location>
        <begin position="18"/>
        <end position="208"/>
    </location>
</feature>